<accession>A0ABU7PJS6</accession>
<gene>
    <name evidence="3" type="ORF">V2S66_29010</name>
</gene>
<feature type="domain" description="PPM-type phosphatase" evidence="2">
    <location>
        <begin position="5"/>
        <end position="91"/>
    </location>
</feature>
<dbReference type="InterPro" id="IPR036457">
    <property type="entry name" value="PPM-type-like_dom_sf"/>
</dbReference>
<dbReference type="Proteomes" id="UP001344658">
    <property type="component" value="Unassembled WGS sequence"/>
</dbReference>
<dbReference type="RefSeq" id="WP_330799697.1">
    <property type="nucleotide sequence ID" value="NZ_JAZEWV010000037.1"/>
</dbReference>
<dbReference type="InterPro" id="IPR052016">
    <property type="entry name" value="Bact_Sigma-Reg"/>
</dbReference>
<dbReference type="PANTHER" id="PTHR43156:SF2">
    <property type="entry name" value="STAGE II SPORULATION PROTEIN E"/>
    <property type="match status" value="1"/>
</dbReference>
<sequence length="95" mass="10081">MAEVRLVDTEFLLAPGDLLLLYTDGAIESRAKMTTTPQQVRPMFGEADLTEALAACGGLDAAATVARLSTVLATHNHGWASDDTALLALRVPDTR</sequence>
<keyword evidence="1" id="KW-0378">Hydrolase</keyword>
<dbReference type="EMBL" id="JAZEWV010000037">
    <property type="protein sequence ID" value="MEE4545996.1"/>
    <property type="molecule type" value="Genomic_DNA"/>
</dbReference>
<comment type="caution">
    <text evidence="3">The sequence shown here is derived from an EMBL/GenBank/DDBJ whole genome shotgun (WGS) entry which is preliminary data.</text>
</comment>
<evidence type="ECO:0000313" key="4">
    <source>
        <dbReference type="Proteomes" id="UP001344658"/>
    </source>
</evidence>
<protein>
    <submittedName>
        <fullName evidence="3">SpoIIE family protein phosphatase</fullName>
    </submittedName>
</protein>
<name>A0ABU7PJS6_9ACTN</name>
<dbReference type="Pfam" id="PF07228">
    <property type="entry name" value="SpoIIE"/>
    <property type="match status" value="1"/>
</dbReference>
<proteinExistence type="predicted"/>
<dbReference type="PANTHER" id="PTHR43156">
    <property type="entry name" value="STAGE II SPORULATION PROTEIN E-RELATED"/>
    <property type="match status" value="1"/>
</dbReference>
<dbReference type="InterPro" id="IPR001932">
    <property type="entry name" value="PPM-type_phosphatase-like_dom"/>
</dbReference>
<organism evidence="3 4">
    <name type="scientific">Actinacidiphila polyblastidii</name>
    <dbReference type="NCBI Taxonomy" id="3110430"/>
    <lineage>
        <taxon>Bacteria</taxon>
        <taxon>Bacillati</taxon>
        <taxon>Actinomycetota</taxon>
        <taxon>Actinomycetes</taxon>
        <taxon>Kitasatosporales</taxon>
        <taxon>Streptomycetaceae</taxon>
        <taxon>Actinacidiphila</taxon>
    </lineage>
</organism>
<evidence type="ECO:0000313" key="3">
    <source>
        <dbReference type="EMBL" id="MEE4545996.1"/>
    </source>
</evidence>
<keyword evidence="4" id="KW-1185">Reference proteome</keyword>
<dbReference type="Gene3D" id="3.60.40.10">
    <property type="entry name" value="PPM-type phosphatase domain"/>
    <property type="match status" value="1"/>
</dbReference>
<evidence type="ECO:0000259" key="2">
    <source>
        <dbReference type="Pfam" id="PF07228"/>
    </source>
</evidence>
<evidence type="ECO:0000256" key="1">
    <source>
        <dbReference type="ARBA" id="ARBA00022801"/>
    </source>
</evidence>
<reference evidence="3 4" key="1">
    <citation type="submission" date="2023-12" db="EMBL/GenBank/DDBJ databases">
        <title>Streptomyces sp. V4-01.</title>
        <authorList>
            <person name="Somphong A."/>
            <person name="Phongsopitanun W."/>
        </authorList>
    </citation>
    <scope>NUCLEOTIDE SEQUENCE [LARGE SCALE GENOMIC DNA]</scope>
    <source>
        <strain evidence="3 4">V4-01</strain>
    </source>
</reference>